<dbReference type="AlphaFoldDB" id="A0A6B0GX22"/>
<sequence>MQPRNHILLSMALCNVVKAGNETYSHWAGKALVVAELAADPQFDGKIETERMTGGLRGDVVCTDNSTETYPRKFVVEVEHSRDKYRVQKTRRHARYGYAVFWVFTERAISQRSNTEADLAEITAKSPSLGAVSVATGEVELGEPLGWNDLAYPRPTIAFNELAIPQYDRSKRCYDHGDFMFDDRVVSVIDIKGDATPLVCEYVSDGQQTLPQPASWTMRDLWDGINSGDVIRAAPIRGPP</sequence>
<organism evidence="1 2">
    <name type="scientific">Halomarina oriensis</name>
    <dbReference type="NCBI Taxonomy" id="671145"/>
    <lineage>
        <taxon>Archaea</taxon>
        <taxon>Methanobacteriati</taxon>
        <taxon>Methanobacteriota</taxon>
        <taxon>Stenosarchaea group</taxon>
        <taxon>Halobacteria</taxon>
        <taxon>Halobacteriales</taxon>
        <taxon>Natronomonadaceae</taxon>
        <taxon>Halomarina</taxon>
    </lineage>
</organism>
<name>A0A6B0GX22_9EURY</name>
<protein>
    <submittedName>
        <fullName evidence="1">Uncharacterized protein</fullName>
    </submittedName>
</protein>
<proteinExistence type="predicted"/>
<evidence type="ECO:0000313" key="1">
    <source>
        <dbReference type="EMBL" id="MWG36685.1"/>
    </source>
</evidence>
<gene>
    <name evidence="1" type="ORF">GQS65_19710</name>
</gene>
<comment type="caution">
    <text evidence="1">The sequence shown here is derived from an EMBL/GenBank/DDBJ whole genome shotgun (WGS) entry which is preliminary data.</text>
</comment>
<accession>A0A6B0GX22</accession>
<dbReference type="OrthoDB" id="386464at2157"/>
<dbReference type="Proteomes" id="UP000451471">
    <property type="component" value="Unassembled WGS sequence"/>
</dbReference>
<keyword evidence="2" id="KW-1185">Reference proteome</keyword>
<evidence type="ECO:0000313" key="2">
    <source>
        <dbReference type="Proteomes" id="UP000451471"/>
    </source>
</evidence>
<dbReference type="RefSeq" id="WP_158206334.1">
    <property type="nucleotide sequence ID" value="NZ_WSZK01000038.1"/>
</dbReference>
<reference evidence="1 2" key="1">
    <citation type="submission" date="2019-12" db="EMBL/GenBank/DDBJ databases">
        <title>Halocatena pleomorpha gen. nov. sp. nov., an extremely halophilic archaeon of family Halobacteriaceae isolated from saltpan soil.</title>
        <authorList>
            <person name="Pal Y."/>
            <person name="Verma A."/>
            <person name="Krishnamurthi S."/>
            <person name="Kumar P."/>
        </authorList>
    </citation>
    <scope>NUCLEOTIDE SEQUENCE [LARGE SCALE GENOMIC DNA]</scope>
    <source>
        <strain evidence="1 2">JCM 16495</strain>
    </source>
</reference>
<dbReference type="EMBL" id="WSZK01000038">
    <property type="protein sequence ID" value="MWG36685.1"/>
    <property type="molecule type" value="Genomic_DNA"/>
</dbReference>